<feature type="transmembrane region" description="Helical" evidence="1">
    <location>
        <begin position="48"/>
        <end position="69"/>
    </location>
</feature>
<evidence type="ECO:0000313" key="2">
    <source>
        <dbReference type="EMBL" id="VVU95151.1"/>
    </source>
</evidence>
<keyword evidence="1" id="KW-1133">Transmembrane helix</keyword>
<organism evidence="2">
    <name type="scientific">seawater metagenome</name>
    <dbReference type="NCBI Taxonomy" id="1561972"/>
    <lineage>
        <taxon>unclassified sequences</taxon>
        <taxon>metagenomes</taxon>
        <taxon>ecological metagenomes</taxon>
    </lineage>
</organism>
<evidence type="ECO:0000256" key="1">
    <source>
        <dbReference type="SAM" id="Phobius"/>
    </source>
</evidence>
<keyword evidence="1" id="KW-0472">Membrane</keyword>
<gene>
    <name evidence="2" type="ORF">CPAV1605_876</name>
</gene>
<keyword evidence="1" id="KW-0812">Transmembrane</keyword>
<reference evidence="2" key="1">
    <citation type="submission" date="2019-09" db="EMBL/GenBank/DDBJ databases">
        <authorList>
            <person name="Needham M D."/>
        </authorList>
    </citation>
    <scope>NUCLEOTIDE SEQUENCE</scope>
</reference>
<dbReference type="EMBL" id="CABVLZ010000003">
    <property type="protein sequence ID" value="VVU95151.1"/>
    <property type="molecule type" value="Genomic_DNA"/>
</dbReference>
<protein>
    <submittedName>
        <fullName evidence="2">Uncharacterized protein</fullName>
    </submittedName>
</protein>
<name>A0A5E8CIU7_9ZZZZ</name>
<feature type="transmembrane region" description="Helical" evidence="1">
    <location>
        <begin position="7"/>
        <end position="28"/>
    </location>
</feature>
<accession>A0A5E8CIU7</accession>
<sequence length="91" mass="10405">MLNDIILEAILVGVITAIIGKILSQMLISINKVDDNKEFPIWKEPKVIVISLFLTGVFIHLLCECMGLNKWYCDKKTRKCVRKIALLGFRN</sequence>
<dbReference type="AlphaFoldDB" id="A0A5E8CIU7"/>
<proteinExistence type="predicted"/>